<keyword evidence="1" id="KW-0812">Transmembrane</keyword>
<evidence type="ECO:0000313" key="2">
    <source>
        <dbReference type="EMBL" id="ROT42955.1"/>
    </source>
</evidence>
<dbReference type="EMBL" id="ML119051">
    <property type="protein sequence ID" value="ROT42955.1"/>
    <property type="molecule type" value="Genomic_DNA"/>
</dbReference>
<evidence type="ECO:0000256" key="1">
    <source>
        <dbReference type="SAM" id="Phobius"/>
    </source>
</evidence>
<gene>
    <name evidence="2" type="ORF">SODALDRAFT_392358</name>
</gene>
<dbReference type="AlphaFoldDB" id="A0A3N2Q8K7"/>
<dbReference type="GeneID" id="39583733"/>
<keyword evidence="1" id="KW-1133">Transmembrane helix</keyword>
<name>A0A3N2Q8K7_SODAK</name>
<reference evidence="2 3" key="1">
    <citation type="journal article" date="2018" name="Mol. Ecol.">
        <title>The obligate alkalophilic soda-lake fungus Sodiomyces alkalinus has shifted to a protein diet.</title>
        <authorList>
            <person name="Grum-Grzhimaylo A.A."/>
            <person name="Falkoski D.L."/>
            <person name="van den Heuvel J."/>
            <person name="Valero-Jimenez C.A."/>
            <person name="Min B."/>
            <person name="Choi I.G."/>
            <person name="Lipzen A."/>
            <person name="Daum C.G."/>
            <person name="Aanen D.K."/>
            <person name="Tsang A."/>
            <person name="Henrissat B."/>
            <person name="Bilanenko E.N."/>
            <person name="de Vries R.P."/>
            <person name="van Kan J.A.L."/>
            <person name="Grigoriev I.V."/>
            <person name="Debets A.J.M."/>
        </authorList>
    </citation>
    <scope>NUCLEOTIDE SEQUENCE [LARGE SCALE GENOMIC DNA]</scope>
    <source>
        <strain evidence="2 3">F11</strain>
    </source>
</reference>
<keyword evidence="1" id="KW-0472">Membrane</keyword>
<keyword evidence="3" id="KW-1185">Reference proteome</keyword>
<sequence>MNMFMLASCSCSSGLPLQIKSKPKYQFKTRPYTSRRLNPVRQSSPTMTTTTSPVSPTNLWFFFWTNVVIWLIFAFHSFIMVVAMYTGLINAWKIEQEKKKIQKEKAAREGKPFVHRSSYASSFMDAWMDPFDPDLVRRSAAGGRRDNIPY</sequence>
<organism evidence="2 3">
    <name type="scientific">Sodiomyces alkalinus (strain CBS 110278 / VKM F-3762 / F11)</name>
    <name type="common">Alkaliphilic filamentous fungus</name>
    <dbReference type="NCBI Taxonomy" id="1314773"/>
    <lineage>
        <taxon>Eukaryota</taxon>
        <taxon>Fungi</taxon>
        <taxon>Dikarya</taxon>
        <taxon>Ascomycota</taxon>
        <taxon>Pezizomycotina</taxon>
        <taxon>Sordariomycetes</taxon>
        <taxon>Hypocreomycetidae</taxon>
        <taxon>Glomerellales</taxon>
        <taxon>Plectosphaerellaceae</taxon>
        <taxon>Sodiomyces</taxon>
    </lineage>
</organism>
<proteinExistence type="predicted"/>
<evidence type="ECO:0000313" key="3">
    <source>
        <dbReference type="Proteomes" id="UP000272025"/>
    </source>
</evidence>
<dbReference type="Proteomes" id="UP000272025">
    <property type="component" value="Unassembled WGS sequence"/>
</dbReference>
<dbReference type="RefSeq" id="XP_028470761.1">
    <property type="nucleotide sequence ID" value="XM_028615256.1"/>
</dbReference>
<feature type="transmembrane region" description="Helical" evidence="1">
    <location>
        <begin position="67"/>
        <end position="92"/>
    </location>
</feature>
<protein>
    <submittedName>
        <fullName evidence="2">Uncharacterized protein</fullName>
    </submittedName>
</protein>
<accession>A0A3N2Q8K7</accession>